<organism evidence="2 3">
    <name type="scientific">Eumeta variegata</name>
    <name type="common">Bagworm moth</name>
    <name type="synonym">Eumeta japonica</name>
    <dbReference type="NCBI Taxonomy" id="151549"/>
    <lineage>
        <taxon>Eukaryota</taxon>
        <taxon>Metazoa</taxon>
        <taxon>Ecdysozoa</taxon>
        <taxon>Arthropoda</taxon>
        <taxon>Hexapoda</taxon>
        <taxon>Insecta</taxon>
        <taxon>Pterygota</taxon>
        <taxon>Neoptera</taxon>
        <taxon>Endopterygota</taxon>
        <taxon>Lepidoptera</taxon>
        <taxon>Glossata</taxon>
        <taxon>Ditrysia</taxon>
        <taxon>Tineoidea</taxon>
        <taxon>Psychidae</taxon>
        <taxon>Oiketicinae</taxon>
        <taxon>Eumeta</taxon>
    </lineage>
</organism>
<name>A0A4C1Z2Y1_EUMVA</name>
<feature type="region of interest" description="Disordered" evidence="1">
    <location>
        <begin position="1"/>
        <end position="79"/>
    </location>
</feature>
<accession>A0A4C1Z2Y1</accession>
<feature type="compositionally biased region" description="Basic and acidic residues" evidence="1">
    <location>
        <begin position="7"/>
        <end position="22"/>
    </location>
</feature>
<protein>
    <submittedName>
        <fullName evidence="2">Uncharacterized protein</fullName>
    </submittedName>
</protein>
<evidence type="ECO:0000256" key="1">
    <source>
        <dbReference type="SAM" id="MobiDB-lite"/>
    </source>
</evidence>
<dbReference type="EMBL" id="BGZK01001500">
    <property type="protein sequence ID" value="GBP81209.1"/>
    <property type="molecule type" value="Genomic_DNA"/>
</dbReference>
<sequence>MANSVDSTREWRDRRDARDRGRLRQFRGESQVVSAGELFTGRATDPPPPSDTPPSDFENNAVSPHLNLPSPLGPAPRLPKTRDISQIELIATHRRCIIAWNPRMKSGRSRSACGGRRGPRYKSRLLAAARPDPSSCSHTSDTY</sequence>
<evidence type="ECO:0000313" key="3">
    <source>
        <dbReference type="Proteomes" id="UP000299102"/>
    </source>
</evidence>
<proteinExistence type="predicted"/>
<dbReference type="AlphaFoldDB" id="A0A4C1Z2Y1"/>
<evidence type="ECO:0000313" key="2">
    <source>
        <dbReference type="EMBL" id="GBP81209.1"/>
    </source>
</evidence>
<keyword evidence="3" id="KW-1185">Reference proteome</keyword>
<reference evidence="2 3" key="1">
    <citation type="journal article" date="2019" name="Commun. Biol.">
        <title>The bagworm genome reveals a unique fibroin gene that provides high tensile strength.</title>
        <authorList>
            <person name="Kono N."/>
            <person name="Nakamura H."/>
            <person name="Ohtoshi R."/>
            <person name="Tomita M."/>
            <person name="Numata K."/>
            <person name="Arakawa K."/>
        </authorList>
    </citation>
    <scope>NUCLEOTIDE SEQUENCE [LARGE SCALE GENOMIC DNA]</scope>
</reference>
<dbReference type="Proteomes" id="UP000299102">
    <property type="component" value="Unassembled WGS sequence"/>
</dbReference>
<comment type="caution">
    <text evidence="2">The sequence shown here is derived from an EMBL/GenBank/DDBJ whole genome shotgun (WGS) entry which is preliminary data.</text>
</comment>
<gene>
    <name evidence="2" type="ORF">EVAR_58047_1</name>
</gene>